<dbReference type="Pfam" id="PF00394">
    <property type="entry name" value="Cu-oxidase"/>
    <property type="match status" value="1"/>
</dbReference>
<evidence type="ECO:0000259" key="8">
    <source>
        <dbReference type="Pfam" id="PF07732"/>
    </source>
</evidence>
<keyword evidence="3" id="KW-0560">Oxidoreductase</keyword>
<evidence type="ECO:0000313" key="10">
    <source>
        <dbReference type="Proteomes" id="UP000503462"/>
    </source>
</evidence>
<comment type="similarity">
    <text evidence="1">Belongs to the multicopper oxidase family.</text>
</comment>
<keyword evidence="2" id="KW-0479">Metal-binding</keyword>
<keyword evidence="10" id="KW-1185">Reference proteome</keyword>
<dbReference type="InterPro" id="IPR033138">
    <property type="entry name" value="Cu_oxidase_CS"/>
</dbReference>
<dbReference type="Gene3D" id="2.60.40.420">
    <property type="entry name" value="Cupredoxins - blue copper proteins"/>
    <property type="match status" value="3"/>
</dbReference>
<dbReference type="PROSITE" id="PS00080">
    <property type="entry name" value="MULTICOPPER_OXIDASE2"/>
    <property type="match status" value="1"/>
</dbReference>
<dbReference type="InterPro" id="IPR002355">
    <property type="entry name" value="Cu_oxidase_Cu_BS"/>
</dbReference>
<feature type="domain" description="Plastocyanin-like" evidence="7">
    <location>
        <begin position="447"/>
        <end position="574"/>
    </location>
</feature>
<dbReference type="InterPro" id="IPR011707">
    <property type="entry name" value="Cu-oxidase-like_N"/>
</dbReference>
<keyword evidence="5" id="KW-0732">Signal</keyword>
<organism evidence="9 10">
    <name type="scientific">Peltaster fructicola</name>
    <dbReference type="NCBI Taxonomy" id="286661"/>
    <lineage>
        <taxon>Eukaryota</taxon>
        <taxon>Fungi</taxon>
        <taxon>Dikarya</taxon>
        <taxon>Ascomycota</taxon>
        <taxon>Pezizomycotina</taxon>
        <taxon>Dothideomycetes</taxon>
        <taxon>Dothideomycetes incertae sedis</taxon>
        <taxon>Peltaster</taxon>
    </lineage>
</organism>
<dbReference type="InterPro" id="IPR001117">
    <property type="entry name" value="Cu-oxidase_2nd"/>
</dbReference>
<gene>
    <name evidence="9" type="ORF">AMS68_004093</name>
</gene>
<dbReference type="Pfam" id="PF07731">
    <property type="entry name" value="Cu-oxidase_2"/>
    <property type="match status" value="1"/>
</dbReference>
<reference evidence="9 10" key="1">
    <citation type="journal article" date="2016" name="Sci. Rep.">
        <title>Peltaster fructicola genome reveals evolution from an invasive phytopathogen to an ectophytic parasite.</title>
        <authorList>
            <person name="Xu C."/>
            <person name="Chen H."/>
            <person name="Gleason M.L."/>
            <person name="Xu J.R."/>
            <person name="Liu H."/>
            <person name="Zhang R."/>
            <person name="Sun G."/>
        </authorList>
    </citation>
    <scope>NUCLEOTIDE SEQUENCE [LARGE SCALE GENOMIC DNA]</scope>
    <source>
        <strain evidence="9 10">LNHT1506</strain>
    </source>
</reference>
<evidence type="ECO:0000256" key="1">
    <source>
        <dbReference type="ARBA" id="ARBA00010609"/>
    </source>
</evidence>
<sequence>MLSQSVILLSLLGSVLCKQLWRHDPAFTPQYVLRITYELTSQACRYKPIALVNGTAPGPTLYMTENETTWVRVYNDMPSQNLTMHWHGLSQSVAPFSDGTPQASQWPVAPMHFFDYEIRPDIGEAGTYFYHSHVDFQAASVAGGLIVKEASGRTPYKYDDEKILLLSETFNKTDGDVIAALRNQPQLIWPGEAETILVNGKGYTGLDGNASLAPQPWSQYISNTTSSCGPEVIEVQPGRTYRFRAIGGMALSYAVYGFEDHDNISIIAADGQYTRPAPVDRVQIGAGQRYDFLLHTKTVQELRALNKTDFWIQVESRFRPINITSYAILRYVSTELHLMNQSTEAPASPPAVSPLSFPRSPWDWLESTLQPLQNNGFPSREEVTRTVYLTSVRLQTDRSYWSVNNHTWTEHNSIAAGGSDQPYLVNIFEQGEAAIPNYNLSVSQYGGWDPELNVYAARVGEVIDIVLINEATDELGGYDAHPWHIHGGHIWDLGSGPGGYNATLNEGKFETYTPVKRDTTMLFEYALGDPDVVQEHVPQGWRAWRLKVDVPGVWMIHCHILQHMIMGMQTVWVMGNATEITAHLQPYVSGYLTYGGDAYGNASYDPLVNHYFN</sequence>
<evidence type="ECO:0000259" key="6">
    <source>
        <dbReference type="Pfam" id="PF00394"/>
    </source>
</evidence>
<dbReference type="CDD" id="cd13873">
    <property type="entry name" value="CuRO_2_AAO_like_2"/>
    <property type="match status" value="1"/>
</dbReference>
<proteinExistence type="inferred from homology"/>
<evidence type="ECO:0008006" key="11">
    <source>
        <dbReference type="Google" id="ProtNLM"/>
    </source>
</evidence>
<feature type="domain" description="Plastocyanin-like" evidence="8">
    <location>
        <begin position="36"/>
        <end position="150"/>
    </location>
</feature>
<keyword evidence="4" id="KW-0186">Copper</keyword>
<dbReference type="PROSITE" id="PS00079">
    <property type="entry name" value="MULTICOPPER_OXIDASE1"/>
    <property type="match status" value="1"/>
</dbReference>
<dbReference type="InterPro" id="IPR045087">
    <property type="entry name" value="Cu-oxidase_fam"/>
</dbReference>
<evidence type="ECO:0000313" key="9">
    <source>
        <dbReference type="EMBL" id="QIW98575.1"/>
    </source>
</evidence>
<dbReference type="GO" id="GO:0016491">
    <property type="term" value="F:oxidoreductase activity"/>
    <property type="evidence" value="ECO:0007669"/>
    <property type="project" value="UniProtKB-KW"/>
</dbReference>
<evidence type="ECO:0000256" key="3">
    <source>
        <dbReference type="ARBA" id="ARBA00023002"/>
    </source>
</evidence>
<dbReference type="Pfam" id="PF07732">
    <property type="entry name" value="Cu-oxidase_3"/>
    <property type="match status" value="1"/>
</dbReference>
<dbReference type="Proteomes" id="UP000503462">
    <property type="component" value="Chromosome 3"/>
</dbReference>
<protein>
    <recommendedName>
        <fullName evidence="11">L-ascorbate oxidase</fullName>
    </recommendedName>
</protein>
<feature type="domain" description="Plastocyanin-like" evidence="6">
    <location>
        <begin position="162"/>
        <end position="332"/>
    </location>
</feature>
<dbReference type="OrthoDB" id="2121828at2759"/>
<dbReference type="InterPro" id="IPR008972">
    <property type="entry name" value="Cupredoxin"/>
</dbReference>
<dbReference type="InterPro" id="IPR017762">
    <property type="entry name" value="Multicopper_oxidase_fun"/>
</dbReference>
<name>A0A6H0XV63_9PEZI</name>
<dbReference type="InterPro" id="IPR011706">
    <property type="entry name" value="Cu-oxidase_C"/>
</dbReference>
<accession>A0A6H0XV63</accession>
<evidence type="ECO:0000256" key="5">
    <source>
        <dbReference type="SAM" id="SignalP"/>
    </source>
</evidence>
<evidence type="ECO:0000256" key="4">
    <source>
        <dbReference type="ARBA" id="ARBA00023008"/>
    </source>
</evidence>
<evidence type="ECO:0000259" key="7">
    <source>
        <dbReference type="Pfam" id="PF07731"/>
    </source>
</evidence>
<dbReference type="GO" id="GO:0005507">
    <property type="term" value="F:copper ion binding"/>
    <property type="evidence" value="ECO:0007669"/>
    <property type="project" value="InterPro"/>
</dbReference>
<dbReference type="PANTHER" id="PTHR11709">
    <property type="entry name" value="MULTI-COPPER OXIDASE"/>
    <property type="match status" value="1"/>
</dbReference>
<evidence type="ECO:0000256" key="2">
    <source>
        <dbReference type="ARBA" id="ARBA00022723"/>
    </source>
</evidence>
<feature type="signal peptide" evidence="5">
    <location>
        <begin position="1"/>
        <end position="17"/>
    </location>
</feature>
<dbReference type="SUPFAM" id="SSF49503">
    <property type="entry name" value="Cupredoxins"/>
    <property type="match status" value="3"/>
</dbReference>
<dbReference type="EMBL" id="CP051141">
    <property type="protein sequence ID" value="QIW98575.1"/>
    <property type="molecule type" value="Genomic_DNA"/>
</dbReference>
<dbReference type="PANTHER" id="PTHR11709:SF394">
    <property type="entry name" value="FI03373P-RELATED"/>
    <property type="match status" value="1"/>
</dbReference>
<dbReference type="CDD" id="cd13895">
    <property type="entry name" value="CuRO_3_AAO_like_2"/>
    <property type="match status" value="1"/>
</dbReference>
<dbReference type="AlphaFoldDB" id="A0A6H0XV63"/>
<dbReference type="InterPro" id="IPR035666">
    <property type="entry name" value="MCO_CuRO_3"/>
</dbReference>
<dbReference type="NCBIfam" id="TIGR03390">
    <property type="entry name" value="ascorbOXfungal"/>
    <property type="match status" value="1"/>
</dbReference>
<feature type="chain" id="PRO_5026060127" description="L-ascorbate oxidase" evidence="5">
    <location>
        <begin position="18"/>
        <end position="613"/>
    </location>
</feature>